<gene>
    <name evidence="1" type="ORF">MENTE1834_LOCUS1570</name>
</gene>
<sequence length="118" mass="13668">MFSQLICENKDFLRSLALTKSERRYKKLLRKADTSQLLSIVEICLNIVKSRFNLNTRQKNRLLPYAEFIRKLSRARSERGARKVLRQKGEGVGVFAALLTPILMELARAINIKAYQNN</sequence>
<keyword evidence="2" id="KW-1185">Reference proteome</keyword>
<dbReference type="Proteomes" id="UP001497535">
    <property type="component" value="Unassembled WGS sequence"/>
</dbReference>
<protein>
    <submittedName>
        <fullName evidence="1">Uncharacterized protein</fullName>
    </submittedName>
</protein>
<name>A0ACB0XNS7_MELEN</name>
<evidence type="ECO:0000313" key="2">
    <source>
        <dbReference type="Proteomes" id="UP001497535"/>
    </source>
</evidence>
<reference evidence="1" key="1">
    <citation type="submission" date="2023-11" db="EMBL/GenBank/DDBJ databases">
        <authorList>
            <person name="Poullet M."/>
        </authorList>
    </citation>
    <scope>NUCLEOTIDE SEQUENCE</scope>
    <source>
        <strain evidence="1">E1834</strain>
    </source>
</reference>
<accession>A0ACB0XNS7</accession>
<dbReference type="EMBL" id="CAVMJV010000001">
    <property type="protein sequence ID" value="CAK5010254.1"/>
    <property type="molecule type" value="Genomic_DNA"/>
</dbReference>
<proteinExistence type="predicted"/>
<comment type="caution">
    <text evidence="1">The sequence shown here is derived from an EMBL/GenBank/DDBJ whole genome shotgun (WGS) entry which is preliminary data.</text>
</comment>
<evidence type="ECO:0000313" key="1">
    <source>
        <dbReference type="EMBL" id="CAK5010254.1"/>
    </source>
</evidence>
<organism evidence="1 2">
    <name type="scientific">Meloidogyne enterolobii</name>
    <name type="common">Root-knot nematode worm</name>
    <name type="synonym">Meloidogyne mayaguensis</name>
    <dbReference type="NCBI Taxonomy" id="390850"/>
    <lineage>
        <taxon>Eukaryota</taxon>
        <taxon>Metazoa</taxon>
        <taxon>Ecdysozoa</taxon>
        <taxon>Nematoda</taxon>
        <taxon>Chromadorea</taxon>
        <taxon>Rhabditida</taxon>
        <taxon>Tylenchina</taxon>
        <taxon>Tylenchomorpha</taxon>
        <taxon>Tylenchoidea</taxon>
        <taxon>Meloidogynidae</taxon>
        <taxon>Meloidogyninae</taxon>
        <taxon>Meloidogyne</taxon>
    </lineage>
</organism>